<dbReference type="AlphaFoldDB" id="A0A6N8L5W7"/>
<proteinExistence type="predicted"/>
<comment type="caution">
    <text evidence="1">The sequence shown here is derived from an EMBL/GenBank/DDBJ whole genome shotgun (WGS) entry which is preliminary data.</text>
</comment>
<dbReference type="Proteomes" id="UP000435036">
    <property type="component" value="Unassembled WGS sequence"/>
</dbReference>
<accession>A0A6N8L5W7</accession>
<organism evidence="1 2">
    <name type="scientific">Sphingobacterium humi</name>
    <dbReference type="NCBI Taxonomy" id="1796905"/>
    <lineage>
        <taxon>Bacteria</taxon>
        <taxon>Pseudomonadati</taxon>
        <taxon>Bacteroidota</taxon>
        <taxon>Sphingobacteriia</taxon>
        <taxon>Sphingobacteriales</taxon>
        <taxon>Sphingobacteriaceae</taxon>
        <taxon>Sphingobacterium</taxon>
    </lineage>
</organism>
<reference evidence="1 2" key="1">
    <citation type="submission" date="2019-12" db="EMBL/GenBank/DDBJ databases">
        <authorList>
            <person name="Dong K."/>
        </authorList>
    </citation>
    <scope>NUCLEOTIDE SEQUENCE [LARGE SCALE GENOMIC DNA]</scope>
    <source>
        <strain evidence="1 2">JCM 31225</strain>
    </source>
</reference>
<dbReference type="OrthoDB" id="9816185at2"/>
<keyword evidence="2" id="KW-1185">Reference proteome</keyword>
<name>A0A6N8L5W7_9SPHI</name>
<gene>
    <name evidence="1" type="ORF">GQF63_17600</name>
</gene>
<sequence length="65" mass="7548">MNLKKYFGRSYLNNLSTILKDTDITAKEMQRVVFGHSTDNLEAILKRPLSKFRSDILKKLGIFTK</sequence>
<evidence type="ECO:0000313" key="1">
    <source>
        <dbReference type="EMBL" id="MVZ63841.1"/>
    </source>
</evidence>
<evidence type="ECO:0000313" key="2">
    <source>
        <dbReference type="Proteomes" id="UP000435036"/>
    </source>
</evidence>
<dbReference type="EMBL" id="WSQA01000016">
    <property type="protein sequence ID" value="MVZ63841.1"/>
    <property type="molecule type" value="Genomic_DNA"/>
</dbReference>
<protein>
    <submittedName>
        <fullName evidence="1">Uncharacterized protein</fullName>
    </submittedName>
</protein>